<dbReference type="InParanoid" id="A0A3Q7FET8"/>
<dbReference type="InterPro" id="IPR006598">
    <property type="entry name" value="CAP10"/>
</dbReference>
<dbReference type="EnsemblPlants" id="Solyc03g025760.3.1">
    <property type="protein sequence ID" value="Solyc03g025760.3.1"/>
    <property type="gene ID" value="Solyc03g025760.3"/>
</dbReference>
<name>A0A3Q7FET8_SOLLC</name>
<feature type="domain" description="Glycosyl transferase CAP10" evidence="1">
    <location>
        <begin position="980"/>
        <end position="1229"/>
    </location>
</feature>
<dbReference type="PANTHER" id="PTHR12203">
    <property type="entry name" value="KDEL LYS-ASP-GLU-LEU CONTAINING - RELATED"/>
    <property type="match status" value="1"/>
</dbReference>
<sequence length="1313" mass="153340">MCNFTEYVIVGSDLTCVILLSILCNFTEYIVVGSDLTSEYVVVGSDLTSEYVVELQSRRGKFPLNCSSGNNTRTCPVNYYPADYKFVNDNPSSSSPNCPHYFHWIHEDLKPWRETGITEEMVERANRTANFRLVILNGRAYVETYEKGFQTRDVFTLWGILQLLRRYPGKIPDLDMMFDCVDWPVVRSSDFAGENAVAPPPLFRYCGDNETLDIVFPDWSFWGWAEINIKPWQDLLKDLDKGNRMQRWQNRAPYAYWKGNPEVAEKRMELVKCNVTENQEWNARIYVQDWKEEIKQGFKHSDLGNQCHHRYKIYIEGSAWSVSEKYILACDSVSLLVQRIGREASDFIQEDLKMDYVYDYMFHLLNEYAKLLRYKPKVPKSASELCSEIMACPAEGTEKKLMMESMSILTDTTRKVSLQPQKKLQIQLNCTNGNLTNTCPASYYPFKFTNQNQSNSSSPTCPDYFRWIYDDLWPWRETGVTKAMVMSGKNNADFRLVIVDGRAYVETYRESFQSRDTFTLWGILQMLRRYPGKIPDLDLMFDCGDSTVTNTKSYRLPNAPAPPPLFRYCGNNASLDIVFPDWSFWGWVEINIKPWETLSKELKKANEKLKWSKREPYAYWKGNPYVGRTRMDMLKCNVSEKQDWNARIYKQDWIKEQKQGFKQSNLASQCKHRYKIYVEGNTWSVSEKYILACDSVTLLVKPDYYDFYSRGLMPLKHYWPVNNNDKCRSIKHAVHWGNTHQKEAQEIGKAANDFLQEQLKMDYVYDYMFHLLSEYAKLLKYKPAIPKKAIELCSEVMACPAEGVIKKFMEESMVQGPSDAIPCNIPPPFSPADSTTGYSPRKTIVTRVIRYNHTYATPSVSKQPLKKLEIQLNCTLGNLTRTCPASYYPLKFTEQNESSTSSSPPPTCPDYFRWIYDDLWHWRETGITKEMVMRAKRTADFRLVIVNGRAYVETYHKAFQSRDTFTLWGILQMLRRYPGKVPDLDLMFDCVDWPVLKTEFYRHPKAPVPPPLFRYCGNDSSLDIVFPDWSFWGWPEINIKPWETLSKDLKKGNEKMKWTEREPYAYWKGNPVVAETRRDLLKCNASEKQDWNARVYAQDWAQAEKQGYKQSDLANQCIHRYKIYVEGSAWSVSEKYILACDSVTLLIKPQYYDFYTRGLMPLQHYWPVKDKDKCRSIKHAVDWGNTHEQEAQAIGKAASDFIQEQLKMDYVYDYMFHLLSEYAKLLKYKPTVPRKAVELCSEAMACSAEGLTKKFMLESMVEGPSDATPCNMPPPYGPAGLHSILDRKENSIKQVDSWEQQYWKNKSKQQRRF</sequence>
<protein>
    <recommendedName>
        <fullName evidence="1">Glycosyl transferase CAP10 domain-containing protein</fullName>
    </recommendedName>
</protein>
<dbReference type="Gramene" id="Solyc03g025760.3.1">
    <property type="protein sequence ID" value="Solyc03g025760.3.1"/>
    <property type="gene ID" value="Solyc03g025760.3"/>
</dbReference>
<reference evidence="2" key="2">
    <citation type="submission" date="2019-01" db="UniProtKB">
        <authorList>
            <consortium name="EnsemblPlants"/>
        </authorList>
    </citation>
    <scope>IDENTIFICATION</scope>
    <source>
        <strain evidence="2">cv. Heinz 1706</strain>
    </source>
</reference>
<feature type="domain" description="Glycosyl transferase CAP10" evidence="1">
    <location>
        <begin position="170"/>
        <end position="375"/>
    </location>
</feature>
<dbReference type="Proteomes" id="UP000004994">
    <property type="component" value="Chromosome 3"/>
</dbReference>
<organism evidence="2">
    <name type="scientific">Solanum lycopersicum</name>
    <name type="common">Tomato</name>
    <name type="synonym">Lycopersicon esculentum</name>
    <dbReference type="NCBI Taxonomy" id="4081"/>
    <lineage>
        <taxon>Eukaryota</taxon>
        <taxon>Viridiplantae</taxon>
        <taxon>Streptophyta</taxon>
        <taxon>Embryophyta</taxon>
        <taxon>Tracheophyta</taxon>
        <taxon>Spermatophyta</taxon>
        <taxon>Magnoliopsida</taxon>
        <taxon>eudicotyledons</taxon>
        <taxon>Gunneridae</taxon>
        <taxon>Pentapetalae</taxon>
        <taxon>asterids</taxon>
        <taxon>lamiids</taxon>
        <taxon>Solanales</taxon>
        <taxon>Solanaceae</taxon>
        <taxon>Solanoideae</taxon>
        <taxon>Solaneae</taxon>
        <taxon>Solanum</taxon>
        <taxon>Solanum subgen. Lycopersicon</taxon>
    </lineage>
</organism>
<feature type="domain" description="Glycosyl transferase CAP10" evidence="1">
    <location>
        <begin position="533"/>
        <end position="782"/>
    </location>
</feature>
<keyword evidence="3" id="KW-1185">Reference proteome</keyword>
<accession>A0A3Q7FET8</accession>
<evidence type="ECO:0000313" key="2">
    <source>
        <dbReference type="EnsemblPlants" id="Solyc03g025760.3.1"/>
    </source>
</evidence>
<dbReference type="PANTHER" id="PTHR12203:SF99">
    <property type="entry name" value="OS04G0534100 PROTEIN"/>
    <property type="match status" value="1"/>
</dbReference>
<dbReference type="PaxDb" id="4081-Solyc03g025760.2.1"/>
<dbReference type="Pfam" id="PF05686">
    <property type="entry name" value="Glyco_transf_90"/>
    <property type="match status" value="3"/>
</dbReference>
<evidence type="ECO:0000313" key="3">
    <source>
        <dbReference type="Proteomes" id="UP000004994"/>
    </source>
</evidence>
<evidence type="ECO:0000259" key="1">
    <source>
        <dbReference type="SMART" id="SM00672"/>
    </source>
</evidence>
<dbReference type="SMART" id="SM00672">
    <property type="entry name" value="CAP10"/>
    <property type="match status" value="3"/>
</dbReference>
<proteinExistence type="predicted"/>
<dbReference type="InterPro" id="IPR051091">
    <property type="entry name" value="O-Glucosyltr/Glycosyltrsf_90"/>
</dbReference>
<dbReference type="OMA" id="FAVEYGN"/>
<reference evidence="2" key="1">
    <citation type="journal article" date="2012" name="Nature">
        <title>The tomato genome sequence provides insights into fleshy fruit evolution.</title>
        <authorList>
            <consortium name="Tomato Genome Consortium"/>
        </authorList>
    </citation>
    <scope>NUCLEOTIDE SEQUENCE [LARGE SCALE GENOMIC DNA]</scope>
    <source>
        <strain evidence="2">cv. Heinz 1706</strain>
    </source>
</reference>